<proteinExistence type="predicted"/>
<sequence>MFSRMLSLFSSEPKDDHDNFSYDVYPLHLLDQWVDARSFIMNYTFRYDQVLDANKLHASLVQLVEKEGWRKLGGRLRINNAKKAEIHVPKTFTSAHPAVRFENSQIPLNIDAHPVAGRLPKGTGTAPSVHSGSDQFSTLSLAPSHPRSIRHYLATDEPVLGLYVTNFKDATLVGITIPHCLADAMATSDLLEAWSAIVSQRADLVKPLAGVKDDPFGSVGTPSDELAQGKFVQENYQMRGLRLLLFFGRIIWDKLTAGFVRPGQIYLSATYLASLRKVAEEELSKGRKSVPFISDGDLLTAWASRVIEKSSPATGTTAIYTIFSVRWRLGNTFKRTAAYMQNTVLPCVVLLSHKESKSISLGEVALRVREQIVAQTTETQVRRLVRIAREWVASLGITPIFSFWDSRLVVCTNWTKARFFDVADFGSAAVDLKEASGEVKSLGKPSFFWSIAISESDNLPNTLMVYGKDEAGNYWVSANLRDVTWRTIEREFGAFKCA</sequence>
<keyword evidence="2" id="KW-1185">Reference proteome</keyword>
<organism evidence="1 2">
    <name type="scientific">Stachybotrys chartarum (strain CBS 109288 / IBT 7711)</name>
    <name type="common">Toxic black mold</name>
    <name type="synonym">Stilbospora chartarum</name>
    <dbReference type="NCBI Taxonomy" id="1280523"/>
    <lineage>
        <taxon>Eukaryota</taxon>
        <taxon>Fungi</taxon>
        <taxon>Dikarya</taxon>
        <taxon>Ascomycota</taxon>
        <taxon>Pezizomycotina</taxon>
        <taxon>Sordariomycetes</taxon>
        <taxon>Hypocreomycetidae</taxon>
        <taxon>Hypocreales</taxon>
        <taxon>Stachybotryaceae</taxon>
        <taxon>Stachybotrys</taxon>
    </lineage>
</organism>
<evidence type="ECO:0000313" key="1">
    <source>
        <dbReference type="EMBL" id="KEY71966.1"/>
    </source>
</evidence>
<dbReference type="EMBL" id="KL648114">
    <property type="protein sequence ID" value="KEY71966.1"/>
    <property type="molecule type" value="Genomic_DNA"/>
</dbReference>
<protein>
    <submittedName>
        <fullName evidence="1">Uncharacterized protein</fullName>
    </submittedName>
</protein>
<dbReference type="HOGENOM" id="CLU_029797_2_1_1"/>
<evidence type="ECO:0000313" key="2">
    <source>
        <dbReference type="Proteomes" id="UP000028045"/>
    </source>
</evidence>
<dbReference type="PANTHER" id="PTHR31642:SF294">
    <property type="entry name" value="ACETYLTRANSFERASE MATC1"/>
    <property type="match status" value="1"/>
</dbReference>
<dbReference type="OrthoDB" id="21502at2759"/>
<dbReference type="Pfam" id="PF02458">
    <property type="entry name" value="Transferase"/>
    <property type="match status" value="1"/>
</dbReference>
<dbReference type="InterPro" id="IPR023213">
    <property type="entry name" value="CAT-like_dom_sf"/>
</dbReference>
<dbReference type="PANTHER" id="PTHR31642">
    <property type="entry name" value="TRICHOTHECENE 3-O-ACETYLTRANSFERASE"/>
    <property type="match status" value="1"/>
</dbReference>
<dbReference type="AlphaFoldDB" id="A0A084B337"/>
<dbReference type="Gene3D" id="3.30.559.10">
    <property type="entry name" value="Chloramphenicol acetyltransferase-like domain"/>
    <property type="match status" value="2"/>
</dbReference>
<gene>
    <name evidence="1" type="ORF">S7711_07112</name>
</gene>
<reference evidence="1 2" key="1">
    <citation type="journal article" date="2014" name="BMC Genomics">
        <title>Comparative genome sequencing reveals chemotype-specific gene clusters in the toxigenic black mold Stachybotrys.</title>
        <authorList>
            <person name="Semeiks J."/>
            <person name="Borek D."/>
            <person name="Otwinowski Z."/>
            <person name="Grishin N.V."/>
        </authorList>
    </citation>
    <scope>NUCLEOTIDE SEQUENCE [LARGE SCALE GENOMIC DNA]</scope>
    <source>
        <strain evidence="2">CBS 109288 / IBT 7711</strain>
    </source>
</reference>
<dbReference type="Proteomes" id="UP000028045">
    <property type="component" value="Unassembled WGS sequence"/>
</dbReference>
<accession>A0A084B337</accession>
<name>A0A084B337_STACB</name>
<dbReference type="GO" id="GO:0016747">
    <property type="term" value="F:acyltransferase activity, transferring groups other than amino-acyl groups"/>
    <property type="evidence" value="ECO:0007669"/>
    <property type="project" value="TreeGrafter"/>
</dbReference>
<dbReference type="InterPro" id="IPR050317">
    <property type="entry name" value="Plant_Fungal_Acyltransferase"/>
</dbReference>